<name>A0ABV4TDP3_9FLAO</name>
<keyword evidence="1" id="KW-0175">Coiled coil</keyword>
<evidence type="ECO:0000256" key="1">
    <source>
        <dbReference type="SAM" id="Coils"/>
    </source>
</evidence>
<reference evidence="3 4" key="1">
    <citation type="submission" date="2024-04" db="EMBL/GenBank/DDBJ databases">
        <title>New Clade of Flavobacterium.</title>
        <authorList>
            <person name="Matos L."/>
            <person name="Proenca D.N."/>
            <person name="Fransisco R.M."/>
            <person name="Chung A.P."/>
            <person name="Maccario L."/>
            <person name="Sorensen S.J."/>
            <person name="Morais P.V."/>
        </authorList>
    </citation>
    <scope>NUCLEOTIDE SEQUENCE [LARGE SCALE GENOMIC DNA]</scope>
    <source>
        <strain evidence="3 4">FZUC8N2.13</strain>
    </source>
</reference>
<proteinExistence type="predicted"/>
<evidence type="ECO:0000313" key="3">
    <source>
        <dbReference type="EMBL" id="MFA9192249.1"/>
    </source>
</evidence>
<keyword evidence="4" id="KW-1185">Reference proteome</keyword>
<gene>
    <name evidence="3" type="ORF">AAGV28_12800</name>
</gene>
<dbReference type="EMBL" id="JBCFQL010000013">
    <property type="protein sequence ID" value="MFA9192249.1"/>
    <property type="molecule type" value="Genomic_DNA"/>
</dbReference>
<dbReference type="Pfam" id="PF16289">
    <property type="entry name" value="PIN_12"/>
    <property type="match status" value="1"/>
</dbReference>
<evidence type="ECO:0000313" key="4">
    <source>
        <dbReference type="Proteomes" id="UP001574169"/>
    </source>
</evidence>
<accession>A0ABV4TDP3</accession>
<dbReference type="SUPFAM" id="SSF88723">
    <property type="entry name" value="PIN domain-like"/>
    <property type="match status" value="1"/>
</dbReference>
<comment type="caution">
    <text evidence="3">The sequence shown here is derived from an EMBL/GenBank/DDBJ whole genome shotgun (WGS) entry which is preliminary data.</text>
</comment>
<dbReference type="InterPro" id="IPR029060">
    <property type="entry name" value="PIN-like_dom_sf"/>
</dbReference>
<evidence type="ECO:0000259" key="2">
    <source>
        <dbReference type="Pfam" id="PF16289"/>
    </source>
</evidence>
<protein>
    <submittedName>
        <fullName evidence="3">PIN domain-containing protein</fullName>
    </submittedName>
</protein>
<organism evidence="3 4">
    <name type="scientific">Flavobacterium zubiriense</name>
    <dbReference type="NCBI Taxonomy" id="3138075"/>
    <lineage>
        <taxon>Bacteria</taxon>
        <taxon>Pseudomonadati</taxon>
        <taxon>Bacteroidota</taxon>
        <taxon>Flavobacteriia</taxon>
        <taxon>Flavobacteriales</taxon>
        <taxon>Flavobacteriaceae</taxon>
        <taxon>Flavobacterium</taxon>
    </lineage>
</organism>
<feature type="coiled-coil region" evidence="1">
    <location>
        <begin position="47"/>
        <end position="74"/>
    </location>
</feature>
<feature type="domain" description="DUF4935" evidence="2">
    <location>
        <begin position="4"/>
        <end position="164"/>
    </location>
</feature>
<dbReference type="RefSeq" id="WP_229941483.1">
    <property type="nucleotide sequence ID" value="NZ_JBCFQL010000013.1"/>
</dbReference>
<dbReference type="Proteomes" id="UP001574169">
    <property type="component" value="Unassembled WGS sequence"/>
</dbReference>
<sequence length="349" mass="41145">MMNIFLDSNILFQDYFFDNKSNKKILDYCKEGLLNLYMSEIVRLELRRQFQRELEDKNREIKKIIKDAIRLKIEAEITEISISEQLEKFDTFYKRLTYNDNFFLLPYYNDFLPDLVERAIYRKKPFTEEKSELKDAIIWKTYSHYVESNDTSDCILLTNNTSDFCSKQDKSKIHPDLELDTTRFSVINKSFEFIKTNATVLEGPENKFQAYINQIDIDQEFVLNILKENFEKAIEDEIHKKIDNLHPSDILSDDYFFDGQMVAYGCEILDCEEIEHEILGDTALISGVVYASCEVEILQYNAVRDPGEDRYSNVGEKNVTFKVFFNFDLKKDEICSDFEITDVEVGDID</sequence>
<dbReference type="InterPro" id="IPR032557">
    <property type="entry name" value="DUF4935"/>
</dbReference>